<evidence type="ECO:0000259" key="7">
    <source>
        <dbReference type="Pfam" id="PF13860"/>
    </source>
</evidence>
<feature type="region of interest" description="Disordered" evidence="6">
    <location>
        <begin position="1"/>
        <end position="34"/>
    </location>
</feature>
<protein>
    <recommendedName>
        <fullName evidence="2 5">Basal-body rod modification protein FlgD</fullName>
    </recommendedName>
</protein>
<dbReference type="Gene3D" id="2.30.30.910">
    <property type="match status" value="1"/>
</dbReference>
<evidence type="ECO:0000256" key="2">
    <source>
        <dbReference type="ARBA" id="ARBA00016013"/>
    </source>
</evidence>
<dbReference type="RefSeq" id="WP_208151057.1">
    <property type="nucleotide sequence ID" value="NZ_JAGETV010000044.1"/>
</dbReference>
<proteinExistence type="inferred from homology"/>
<comment type="caution">
    <text evidence="9">The sequence shown here is derived from an EMBL/GenBank/DDBJ whole genome shotgun (WGS) entry which is preliminary data.</text>
</comment>
<dbReference type="Pfam" id="PF13860">
    <property type="entry name" value="FlgD_ig"/>
    <property type="match status" value="1"/>
</dbReference>
<keyword evidence="10" id="KW-1185">Reference proteome</keyword>
<keyword evidence="9" id="KW-0966">Cell projection</keyword>
<dbReference type="Gene3D" id="2.60.40.4070">
    <property type="match status" value="1"/>
</dbReference>
<dbReference type="InterPro" id="IPR025965">
    <property type="entry name" value="FlgD/Vpr_Ig-like"/>
</dbReference>
<dbReference type="Pfam" id="PF03963">
    <property type="entry name" value="FlgD"/>
    <property type="match status" value="1"/>
</dbReference>
<evidence type="ECO:0000256" key="4">
    <source>
        <dbReference type="ARBA" id="ARBA00024746"/>
    </source>
</evidence>
<reference evidence="9 10" key="1">
    <citation type="submission" date="2021-03" db="EMBL/GenBank/DDBJ databases">
        <title>Thiomicrorhabdus sp.nov.,novel sulfur-oxidizing bacteria isolated from coastal sediment.</title>
        <authorList>
            <person name="Liu X."/>
        </authorList>
    </citation>
    <scope>NUCLEOTIDE SEQUENCE [LARGE SCALE GENOMIC DNA]</scope>
    <source>
        <strain evidence="9 10">6S2-11</strain>
    </source>
</reference>
<feature type="compositionally biased region" description="Low complexity" evidence="6">
    <location>
        <begin position="25"/>
        <end position="34"/>
    </location>
</feature>
<sequence>MADYTVPTATGATTSTSYIEQSQTSSNPAASAPNNALDQADFLRLLTTQLQNQDPSDPMDPTQFVTDMTQMSQLEATTKMNESILAMTTSFQNMQTMQAASMIGKNVQVNGNDFSHTAGEPSPLTLNLDQPLQDVTVVISDDDGMVQEIFLDDLSSGEEIVDWDGLDQDGNQRGSGVYSLTVYGTDEEGEVQMVDTIVGSRVNTVSIADDSTVTLTLATGERVSMDEVREIGG</sequence>
<evidence type="ECO:0000313" key="10">
    <source>
        <dbReference type="Proteomes" id="UP000664835"/>
    </source>
</evidence>
<dbReference type="InterPro" id="IPR005648">
    <property type="entry name" value="FlgD"/>
</dbReference>
<keyword evidence="3 5" id="KW-1005">Bacterial flagellum biogenesis</keyword>
<feature type="domain" description="FlgD Tudor-like" evidence="8">
    <location>
        <begin position="94"/>
        <end position="229"/>
    </location>
</feature>
<evidence type="ECO:0000313" key="9">
    <source>
        <dbReference type="EMBL" id="MBO1928447.1"/>
    </source>
</evidence>
<comment type="similarity">
    <text evidence="1 5">Belongs to the FlgD family.</text>
</comment>
<evidence type="ECO:0000256" key="5">
    <source>
        <dbReference type="RuleBase" id="RU362076"/>
    </source>
</evidence>
<feature type="domain" description="FlgD/Vpr Ig-like" evidence="7">
    <location>
        <begin position="111"/>
        <end position="186"/>
    </location>
</feature>
<dbReference type="Proteomes" id="UP000664835">
    <property type="component" value="Unassembled WGS sequence"/>
</dbReference>
<evidence type="ECO:0000256" key="1">
    <source>
        <dbReference type="ARBA" id="ARBA00010577"/>
    </source>
</evidence>
<dbReference type="InterPro" id="IPR025963">
    <property type="entry name" value="FLgD_Tudor"/>
</dbReference>
<comment type="function">
    <text evidence="4 5">Required for flagellar hook formation. May act as a scaffolding protein.</text>
</comment>
<keyword evidence="9" id="KW-0969">Cilium</keyword>
<evidence type="ECO:0000256" key="6">
    <source>
        <dbReference type="SAM" id="MobiDB-lite"/>
    </source>
</evidence>
<evidence type="ECO:0000259" key="8">
    <source>
        <dbReference type="Pfam" id="PF13861"/>
    </source>
</evidence>
<keyword evidence="9" id="KW-0282">Flagellum</keyword>
<organism evidence="9 10">
    <name type="scientific">Thiomicrorhabdus marina</name>
    <dbReference type="NCBI Taxonomy" id="2818442"/>
    <lineage>
        <taxon>Bacteria</taxon>
        <taxon>Pseudomonadati</taxon>
        <taxon>Pseudomonadota</taxon>
        <taxon>Gammaproteobacteria</taxon>
        <taxon>Thiotrichales</taxon>
        <taxon>Piscirickettsiaceae</taxon>
        <taxon>Thiomicrorhabdus</taxon>
    </lineage>
</organism>
<gene>
    <name evidence="9" type="ORF">J3998_12785</name>
</gene>
<dbReference type="Pfam" id="PF13861">
    <property type="entry name" value="FLgD_tudor"/>
    <property type="match status" value="1"/>
</dbReference>
<feature type="compositionally biased region" description="Low complexity" evidence="6">
    <location>
        <begin position="8"/>
        <end position="17"/>
    </location>
</feature>
<dbReference type="EMBL" id="JAGETV010000044">
    <property type="protein sequence ID" value="MBO1928447.1"/>
    <property type="molecule type" value="Genomic_DNA"/>
</dbReference>
<accession>A0ABS3Q845</accession>
<evidence type="ECO:0000256" key="3">
    <source>
        <dbReference type="ARBA" id="ARBA00022795"/>
    </source>
</evidence>
<name>A0ABS3Q845_9GAMM</name>